<dbReference type="InterPro" id="IPR000089">
    <property type="entry name" value="Biotin_lipoyl"/>
</dbReference>
<dbReference type="Gene3D" id="2.40.50.100">
    <property type="match status" value="1"/>
</dbReference>
<dbReference type="SUPFAM" id="SSF47005">
    <property type="entry name" value="Peripheral subunit-binding domain of 2-oxo acid dehydrogenase complex"/>
    <property type="match status" value="1"/>
</dbReference>
<protein>
    <recommendedName>
        <fullName evidence="6">Dihydrolipoamide acetyltransferase component of pyruvate dehydrogenase complex</fullName>
        <ecNumber evidence="6">2.3.1.-</ecNumber>
    </recommendedName>
</protein>
<dbReference type="Pfam" id="PF02817">
    <property type="entry name" value="E3_binding"/>
    <property type="match status" value="1"/>
</dbReference>
<dbReference type="InterPro" id="IPR050743">
    <property type="entry name" value="2-oxoacid_DH_E2_comp"/>
</dbReference>
<evidence type="ECO:0000256" key="3">
    <source>
        <dbReference type="ARBA" id="ARBA00022679"/>
    </source>
</evidence>
<dbReference type="CDD" id="cd06849">
    <property type="entry name" value="lipoyl_domain"/>
    <property type="match status" value="1"/>
</dbReference>
<keyword evidence="5 6" id="KW-0012">Acyltransferase</keyword>
<dbReference type="InterPro" id="IPR036625">
    <property type="entry name" value="E3-bd_dom_sf"/>
</dbReference>
<evidence type="ECO:0000259" key="8">
    <source>
        <dbReference type="PROSITE" id="PS50968"/>
    </source>
</evidence>
<feature type="compositionally biased region" description="Pro residues" evidence="7">
    <location>
        <begin position="155"/>
        <end position="165"/>
    </location>
</feature>
<dbReference type="PROSITE" id="PS51826">
    <property type="entry name" value="PSBD"/>
    <property type="match status" value="1"/>
</dbReference>
<dbReference type="Gene3D" id="4.10.320.10">
    <property type="entry name" value="E3-binding domain"/>
    <property type="match status" value="1"/>
</dbReference>
<dbReference type="Proteomes" id="UP001139168">
    <property type="component" value="Unassembled WGS sequence"/>
</dbReference>
<dbReference type="RefSeq" id="WP_227891249.1">
    <property type="nucleotide sequence ID" value="NZ_JAJFZQ010000006.1"/>
</dbReference>
<dbReference type="PANTHER" id="PTHR43178">
    <property type="entry name" value="DIHYDROLIPOAMIDE ACETYLTRANSFERASE COMPONENT OF PYRUVATE DEHYDROGENASE COMPLEX"/>
    <property type="match status" value="1"/>
</dbReference>
<feature type="region of interest" description="Disordered" evidence="7">
    <location>
        <begin position="78"/>
        <end position="99"/>
    </location>
</feature>
<evidence type="ECO:0000256" key="6">
    <source>
        <dbReference type="RuleBase" id="RU003423"/>
    </source>
</evidence>
<name>A0ABS8GIG0_9MICC</name>
<sequence>MIKEFLLPDLGEGLTESEIVTWYVAVGDKVTLNQVIADVETAKAVVELPSPYAGTVAQLHEQAGTVVEVGAPIVSFDVGGGTDPSSGTDSGSKAPAGSATAEGIAPAAFALAEPQKRTPNLVGYGAVPERTGRPARRRWLTEAPAPAQVASTPIASPPAAPPPAVPAGSAIVADEPSAPAAERPRSTPPVRKLARDLGVDLTDIDGTGPNGLIVRTDVTRAAEQNADVADVLGDVAAPVPDFGADPLPPSSADALPLSRAGTSGVREERIPIAGMRKHTAAAMVASAFTAPHVTVFLTVDVTASMELLARLRGQTAFAGVKLTPLTLAAKAVCLALSRHPSLNSRWDEAAREIVQYRYVNLGIAAATPRGLMVPNVKDAQALGLRELAAALGTLAQTARAGKTTPADLGGGTFSISNVGVFGIDAGTPILNPGEAGILALGAVREQPWVHEGALAVRQVMTLSLSFDHRLVDGEQGARFLSDVGAVLTEPAMALALM</sequence>
<dbReference type="EMBL" id="JAJFZQ010000006">
    <property type="protein sequence ID" value="MCC3266446.1"/>
    <property type="molecule type" value="Genomic_DNA"/>
</dbReference>
<dbReference type="Gene3D" id="3.30.559.10">
    <property type="entry name" value="Chloramphenicol acetyltransferase-like domain"/>
    <property type="match status" value="1"/>
</dbReference>
<dbReference type="PANTHER" id="PTHR43178:SF5">
    <property type="entry name" value="LIPOAMIDE ACYLTRANSFERASE COMPONENT OF BRANCHED-CHAIN ALPHA-KETO ACID DEHYDROGENASE COMPLEX, MITOCHONDRIAL"/>
    <property type="match status" value="1"/>
</dbReference>
<dbReference type="PROSITE" id="PS50968">
    <property type="entry name" value="BIOTINYL_LIPOYL"/>
    <property type="match status" value="1"/>
</dbReference>
<evidence type="ECO:0000256" key="4">
    <source>
        <dbReference type="ARBA" id="ARBA00022823"/>
    </source>
</evidence>
<evidence type="ECO:0000259" key="9">
    <source>
        <dbReference type="PROSITE" id="PS51826"/>
    </source>
</evidence>
<feature type="domain" description="Peripheral subunit-binding (PSBD)" evidence="9">
    <location>
        <begin position="185"/>
        <end position="222"/>
    </location>
</feature>
<feature type="region of interest" description="Disordered" evidence="7">
    <location>
        <begin position="143"/>
        <end position="170"/>
    </location>
</feature>
<dbReference type="Pfam" id="PF00198">
    <property type="entry name" value="2-oxoacid_dh"/>
    <property type="match status" value="1"/>
</dbReference>
<evidence type="ECO:0000256" key="2">
    <source>
        <dbReference type="ARBA" id="ARBA00007317"/>
    </source>
</evidence>
<proteinExistence type="inferred from homology"/>
<comment type="similarity">
    <text evidence="2 6">Belongs to the 2-oxoacid dehydrogenase family.</text>
</comment>
<gene>
    <name evidence="10" type="ORF">LJ752_10370</name>
</gene>
<evidence type="ECO:0000313" key="10">
    <source>
        <dbReference type="EMBL" id="MCC3266446.1"/>
    </source>
</evidence>
<feature type="compositionally biased region" description="Low complexity" evidence="7">
    <location>
        <begin position="83"/>
        <end position="92"/>
    </location>
</feature>
<dbReference type="Pfam" id="PF00364">
    <property type="entry name" value="Biotin_lipoyl"/>
    <property type="match status" value="1"/>
</dbReference>
<dbReference type="InterPro" id="IPR003016">
    <property type="entry name" value="2-oxoA_DH_lipoyl-BS"/>
</dbReference>
<dbReference type="InterPro" id="IPR004167">
    <property type="entry name" value="PSBD"/>
</dbReference>
<dbReference type="PROSITE" id="PS00189">
    <property type="entry name" value="LIPOYL"/>
    <property type="match status" value="1"/>
</dbReference>
<evidence type="ECO:0000256" key="7">
    <source>
        <dbReference type="SAM" id="MobiDB-lite"/>
    </source>
</evidence>
<comment type="caution">
    <text evidence="10">The sequence shown here is derived from an EMBL/GenBank/DDBJ whole genome shotgun (WGS) entry which is preliminary data.</text>
</comment>
<dbReference type="InterPro" id="IPR023213">
    <property type="entry name" value="CAT-like_dom_sf"/>
</dbReference>
<keyword evidence="3 6" id="KW-0808">Transferase</keyword>
<dbReference type="InterPro" id="IPR011053">
    <property type="entry name" value="Single_hybrid_motif"/>
</dbReference>
<keyword evidence="4 6" id="KW-0450">Lipoyl</keyword>
<dbReference type="InterPro" id="IPR001078">
    <property type="entry name" value="2-oxoacid_DH_actylTfrase"/>
</dbReference>
<accession>A0ABS8GIG0</accession>
<keyword evidence="11" id="KW-1185">Reference proteome</keyword>
<dbReference type="SUPFAM" id="SSF52777">
    <property type="entry name" value="CoA-dependent acyltransferases"/>
    <property type="match status" value="1"/>
</dbReference>
<organism evidence="10 11">
    <name type="scientific">Arthrobacter gengyunqii</name>
    <dbReference type="NCBI Taxonomy" id="2886940"/>
    <lineage>
        <taxon>Bacteria</taxon>
        <taxon>Bacillati</taxon>
        <taxon>Actinomycetota</taxon>
        <taxon>Actinomycetes</taxon>
        <taxon>Micrococcales</taxon>
        <taxon>Micrococcaceae</taxon>
        <taxon>Arthrobacter</taxon>
    </lineage>
</organism>
<evidence type="ECO:0000313" key="11">
    <source>
        <dbReference type="Proteomes" id="UP001139168"/>
    </source>
</evidence>
<reference evidence="10" key="1">
    <citation type="submission" date="2021-10" db="EMBL/GenBank/DDBJ databases">
        <title>Novel species in genus Arthrobacter.</title>
        <authorList>
            <person name="Liu Y."/>
        </authorList>
    </citation>
    <scope>NUCLEOTIDE SEQUENCE</scope>
    <source>
        <strain evidence="10">Zg-Y786</strain>
    </source>
</reference>
<comment type="cofactor">
    <cofactor evidence="1 6">
        <name>(R)-lipoate</name>
        <dbReference type="ChEBI" id="CHEBI:83088"/>
    </cofactor>
</comment>
<feature type="domain" description="Lipoyl-binding" evidence="8">
    <location>
        <begin position="2"/>
        <end position="77"/>
    </location>
</feature>
<dbReference type="EC" id="2.3.1.-" evidence="6"/>
<evidence type="ECO:0000256" key="5">
    <source>
        <dbReference type="ARBA" id="ARBA00023315"/>
    </source>
</evidence>
<evidence type="ECO:0000256" key="1">
    <source>
        <dbReference type="ARBA" id="ARBA00001938"/>
    </source>
</evidence>
<dbReference type="SUPFAM" id="SSF51230">
    <property type="entry name" value="Single hybrid motif"/>
    <property type="match status" value="1"/>
</dbReference>